<reference evidence="2 3" key="1">
    <citation type="journal article" date="2009" name="Appl. Environ. Microbiol.">
        <title>Genomic analysis of 'Elusimicrobium minutum,' the first cultivated representative of the phylum 'Elusimicrobia' (formerly termite group 1).</title>
        <authorList>
            <person name="Herlemann D.P.R."/>
            <person name="Geissinger O."/>
            <person name="Ikeda-Ohtsubo W."/>
            <person name="Kunin V."/>
            <person name="Sun H."/>
            <person name="Lapidus A."/>
            <person name="Hugenholtz P."/>
            <person name="Brune A."/>
        </authorList>
    </citation>
    <scope>NUCLEOTIDE SEQUENCE [LARGE SCALE GENOMIC DNA]</scope>
    <source>
        <strain evidence="2 3">Pei191</strain>
    </source>
</reference>
<proteinExistence type="predicted"/>
<protein>
    <recommendedName>
        <fullName evidence="4">Lipoprotein</fullName>
    </recommendedName>
</protein>
<dbReference type="STRING" id="445932.Emin_1226"/>
<dbReference type="AlphaFoldDB" id="B2KE30"/>
<keyword evidence="1" id="KW-0732">Signal</keyword>
<dbReference type="Proteomes" id="UP000001029">
    <property type="component" value="Chromosome"/>
</dbReference>
<dbReference type="KEGG" id="emi:Emin_1226"/>
<sequence length="62" mass="6692">MKKLFLTFFAVLVICTAACKDNSQQNPVSKTKQSCTEHKDCAGHAAAQVKSECVANVCTFVP</sequence>
<name>B2KE30_ELUMP</name>
<dbReference type="RefSeq" id="WP_012415391.1">
    <property type="nucleotide sequence ID" value="NC_010644.1"/>
</dbReference>
<organism evidence="2 3">
    <name type="scientific">Elusimicrobium minutum (strain Pei191)</name>
    <dbReference type="NCBI Taxonomy" id="445932"/>
    <lineage>
        <taxon>Bacteria</taxon>
        <taxon>Pseudomonadati</taxon>
        <taxon>Elusimicrobiota</taxon>
        <taxon>Elusimicrobia</taxon>
        <taxon>Elusimicrobiales</taxon>
        <taxon>Elusimicrobiaceae</taxon>
        <taxon>Elusimicrobium</taxon>
    </lineage>
</organism>
<evidence type="ECO:0000313" key="2">
    <source>
        <dbReference type="EMBL" id="ACC98776.1"/>
    </source>
</evidence>
<keyword evidence="3" id="KW-1185">Reference proteome</keyword>
<evidence type="ECO:0008006" key="4">
    <source>
        <dbReference type="Google" id="ProtNLM"/>
    </source>
</evidence>
<gene>
    <name evidence="2" type="ordered locus">Emin_1226</name>
</gene>
<feature type="chain" id="PRO_5002778390" description="Lipoprotein" evidence="1">
    <location>
        <begin position="20"/>
        <end position="62"/>
    </location>
</feature>
<feature type="signal peptide" evidence="1">
    <location>
        <begin position="1"/>
        <end position="19"/>
    </location>
</feature>
<evidence type="ECO:0000256" key="1">
    <source>
        <dbReference type="SAM" id="SignalP"/>
    </source>
</evidence>
<evidence type="ECO:0000313" key="3">
    <source>
        <dbReference type="Proteomes" id="UP000001029"/>
    </source>
</evidence>
<dbReference type="HOGENOM" id="CLU_2896982_0_0_0"/>
<accession>B2KE30</accession>
<dbReference type="EMBL" id="CP001055">
    <property type="protein sequence ID" value="ACC98776.1"/>
    <property type="molecule type" value="Genomic_DNA"/>
</dbReference>